<comment type="caution">
    <text evidence="2">The sequence shown here is derived from an EMBL/GenBank/DDBJ whole genome shotgun (WGS) entry which is preliminary data.</text>
</comment>
<dbReference type="AlphaFoldDB" id="A0A370IB32"/>
<evidence type="ECO:0000313" key="3">
    <source>
        <dbReference type="Proteomes" id="UP000254869"/>
    </source>
</evidence>
<reference evidence="2 3" key="1">
    <citation type="submission" date="2018-07" db="EMBL/GenBank/DDBJ databases">
        <title>Genomic Encyclopedia of Type Strains, Phase IV (KMG-IV): sequencing the most valuable type-strain genomes for metagenomic binning, comparative biology and taxonomic classification.</title>
        <authorList>
            <person name="Goeker M."/>
        </authorList>
    </citation>
    <scope>NUCLEOTIDE SEQUENCE [LARGE SCALE GENOMIC DNA]</scope>
    <source>
        <strain evidence="2 3">DSM 44290</strain>
    </source>
</reference>
<organism evidence="2 3">
    <name type="scientific">Nocardia pseudobrasiliensis</name>
    <dbReference type="NCBI Taxonomy" id="45979"/>
    <lineage>
        <taxon>Bacteria</taxon>
        <taxon>Bacillati</taxon>
        <taxon>Actinomycetota</taxon>
        <taxon>Actinomycetes</taxon>
        <taxon>Mycobacteriales</taxon>
        <taxon>Nocardiaceae</taxon>
        <taxon>Nocardia</taxon>
    </lineage>
</organism>
<keyword evidence="1" id="KW-0812">Transmembrane</keyword>
<dbReference type="EMBL" id="QQBC01000004">
    <property type="protein sequence ID" value="RDI66614.1"/>
    <property type="molecule type" value="Genomic_DNA"/>
</dbReference>
<keyword evidence="3" id="KW-1185">Reference proteome</keyword>
<keyword evidence="1" id="KW-1133">Transmembrane helix</keyword>
<protein>
    <recommendedName>
        <fullName evidence="4">PH (Pleckstrin Homology) domain-containing protein</fullName>
    </recommendedName>
</protein>
<evidence type="ECO:0000256" key="1">
    <source>
        <dbReference type="SAM" id="Phobius"/>
    </source>
</evidence>
<dbReference type="Proteomes" id="UP000254869">
    <property type="component" value="Unassembled WGS sequence"/>
</dbReference>
<feature type="transmembrane region" description="Helical" evidence="1">
    <location>
        <begin position="14"/>
        <end position="35"/>
    </location>
</feature>
<feature type="transmembrane region" description="Helical" evidence="1">
    <location>
        <begin position="41"/>
        <end position="60"/>
    </location>
</feature>
<evidence type="ECO:0000313" key="2">
    <source>
        <dbReference type="EMBL" id="RDI66614.1"/>
    </source>
</evidence>
<keyword evidence="1" id="KW-0472">Membrane</keyword>
<proteinExistence type="predicted"/>
<accession>A0A370IB32</accession>
<name>A0A370IB32_9NOCA</name>
<gene>
    <name evidence="2" type="ORF">DFR76_104364</name>
</gene>
<dbReference type="STRING" id="1210086.GCA_001613105_01561"/>
<dbReference type="RefSeq" id="WP_067994806.1">
    <property type="nucleotide sequence ID" value="NZ_QQBC01000004.1"/>
</dbReference>
<evidence type="ECO:0008006" key="4">
    <source>
        <dbReference type="Google" id="ProtNLM"/>
    </source>
</evidence>
<sequence length="176" mass="19489">MRMVRAGVVSGRRAVFYGSLAVLTITIVSVAFVAAFGVNRVVTGLFAGLVAGITLLVALFGRDVVLLTERAIYCRTPWAETSIDWTRVVAARFALDERARWSLALDLAGGDEPHGELILLSIPPVIRPISNAYEHRKREQVLQIRTMLRHKQIPVTILPTIAQALHEHWKLAPPVH</sequence>